<proteinExistence type="inferred from homology"/>
<organism evidence="7 8">
    <name type="scientific">Desulfuromonas acetoxidans (strain DSM 684 / 11070)</name>
    <dbReference type="NCBI Taxonomy" id="281689"/>
    <lineage>
        <taxon>Bacteria</taxon>
        <taxon>Pseudomonadati</taxon>
        <taxon>Thermodesulfobacteriota</taxon>
        <taxon>Desulfuromonadia</taxon>
        <taxon>Desulfuromonadales</taxon>
        <taxon>Desulfuromonadaceae</taxon>
        <taxon>Desulfuromonas</taxon>
    </lineage>
</organism>
<evidence type="ECO:0000313" key="7">
    <source>
        <dbReference type="EMBL" id="EAT15271.1"/>
    </source>
</evidence>
<dbReference type="NCBIfam" id="NF008930">
    <property type="entry name" value="PRK12287.1"/>
    <property type="match status" value="1"/>
</dbReference>
<dbReference type="GO" id="GO:0016020">
    <property type="term" value="C:membrane"/>
    <property type="evidence" value="ECO:0007669"/>
    <property type="project" value="UniProtKB-SubCell"/>
</dbReference>
<dbReference type="AlphaFoldDB" id="Q1JYD5"/>
<feature type="transmembrane region" description="Helical" evidence="6">
    <location>
        <begin position="7"/>
        <end position="25"/>
    </location>
</feature>
<dbReference type="OrthoDB" id="9799225at2"/>
<evidence type="ECO:0008006" key="9">
    <source>
        <dbReference type="Google" id="ProtNLM"/>
    </source>
</evidence>
<gene>
    <name evidence="7" type="ORF">Dace_1240</name>
</gene>
<feature type="transmembrane region" description="Helical" evidence="6">
    <location>
        <begin position="61"/>
        <end position="82"/>
    </location>
</feature>
<evidence type="ECO:0000256" key="3">
    <source>
        <dbReference type="ARBA" id="ARBA00022692"/>
    </source>
</evidence>
<feature type="transmembrane region" description="Helical" evidence="6">
    <location>
        <begin position="297"/>
        <end position="323"/>
    </location>
</feature>
<protein>
    <recommendedName>
        <fullName evidence="9">AI-2E family transporter</fullName>
    </recommendedName>
</protein>
<reference evidence="7" key="1">
    <citation type="submission" date="2006-05" db="EMBL/GenBank/DDBJ databases">
        <title>Annotation of the draft genome assembly of Desulfuromonas acetoxidans DSM 684.</title>
        <authorList>
            <consortium name="US DOE Joint Genome Institute (JGI-ORNL)"/>
            <person name="Larimer F."/>
            <person name="Land M."/>
            <person name="Hauser L."/>
        </authorList>
    </citation>
    <scope>NUCLEOTIDE SEQUENCE [LARGE SCALE GENOMIC DNA]</scope>
    <source>
        <strain evidence="7">DSM 684</strain>
    </source>
</reference>
<evidence type="ECO:0000313" key="8">
    <source>
        <dbReference type="Proteomes" id="UP000005695"/>
    </source>
</evidence>
<evidence type="ECO:0000256" key="2">
    <source>
        <dbReference type="ARBA" id="ARBA00009773"/>
    </source>
</evidence>
<keyword evidence="8" id="KW-1185">Reference proteome</keyword>
<dbReference type="EMBL" id="AAEW02000012">
    <property type="protein sequence ID" value="EAT15271.1"/>
    <property type="molecule type" value="Genomic_DNA"/>
</dbReference>
<evidence type="ECO:0000256" key="1">
    <source>
        <dbReference type="ARBA" id="ARBA00004141"/>
    </source>
</evidence>
<accession>Q1JYD5</accession>
<keyword evidence="3 6" id="KW-0812">Transmembrane</keyword>
<dbReference type="Proteomes" id="UP000005695">
    <property type="component" value="Unassembled WGS sequence"/>
</dbReference>
<comment type="caution">
    <text evidence="7">The sequence shown here is derived from an EMBL/GenBank/DDBJ whole genome shotgun (WGS) entry which is preliminary data.</text>
</comment>
<keyword evidence="4 6" id="KW-1133">Transmembrane helix</keyword>
<dbReference type="PANTHER" id="PTHR21716">
    <property type="entry name" value="TRANSMEMBRANE PROTEIN"/>
    <property type="match status" value="1"/>
</dbReference>
<evidence type="ECO:0000256" key="6">
    <source>
        <dbReference type="SAM" id="Phobius"/>
    </source>
</evidence>
<dbReference type="InterPro" id="IPR002549">
    <property type="entry name" value="AI-2E-like"/>
</dbReference>
<feature type="transmembrane region" description="Helical" evidence="6">
    <location>
        <begin position="195"/>
        <end position="216"/>
    </location>
</feature>
<feature type="transmembrane region" description="Helical" evidence="6">
    <location>
        <begin position="134"/>
        <end position="161"/>
    </location>
</feature>
<feature type="transmembrane region" description="Helical" evidence="6">
    <location>
        <begin position="259"/>
        <end position="277"/>
    </location>
</feature>
<feature type="transmembrane region" description="Helical" evidence="6">
    <location>
        <begin position="222"/>
        <end position="252"/>
    </location>
</feature>
<comment type="similarity">
    <text evidence="2">Belongs to the autoinducer-2 exporter (AI-2E) (TC 2.A.86) family.</text>
</comment>
<evidence type="ECO:0000256" key="5">
    <source>
        <dbReference type="ARBA" id="ARBA00023136"/>
    </source>
</evidence>
<keyword evidence="5 6" id="KW-0472">Membrane</keyword>
<feature type="transmembrane region" description="Helical" evidence="6">
    <location>
        <begin position="31"/>
        <end position="49"/>
    </location>
</feature>
<name>Q1JYD5_DESA6</name>
<evidence type="ECO:0000256" key="4">
    <source>
        <dbReference type="ARBA" id="ARBA00022989"/>
    </source>
</evidence>
<dbReference type="Pfam" id="PF01594">
    <property type="entry name" value="AI-2E_transport"/>
    <property type="match status" value="1"/>
</dbReference>
<dbReference type="RefSeq" id="WP_006001222.1">
    <property type="nucleotide sequence ID" value="NZ_AAEW02000012.1"/>
</dbReference>
<sequence length="337" mass="36398">MTTTSPSCGRILTAFASLIIIIAGLKSAQDLIVPFLLAAFIAILCLPSLHWLERRHLPTSLNICIVISAALLTGLLLAVFVGSSLHDFSRTLPTYQARLHDQTRTLFDWLNQHGIDISSQIVLDYFDPSAAMKIAANTLSGVGAVLTDGFLILLTVIFILFEASAMPKKLKQALKNPEQSFAQFTRITQSVQGYLVIKTAVSLLTGAAVIIWLIILDVDYPILWGLLAFLLNFVPNIGSIIASIPAILLAIVQHGMGTALLVAGGYVIVNVVVGNIIEPRFMGKQLGLSPLVVLLSLIIWGWVLGPVGMLLSVPLTMIVKIALETTEDSRWIAILLG</sequence>
<dbReference type="GO" id="GO:0055085">
    <property type="term" value="P:transmembrane transport"/>
    <property type="evidence" value="ECO:0007669"/>
    <property type="project" value="TreeGrafter"/>
</dbReference>
<dbReference type="PANTHER" id="PTHR21716:SF64">
    <property type="entry name" value="AI-2 TRANSPORT PROTEIN TQSA"/>
    <property type="match status" value="1"/>
</dbReference>
<reference evidence="7" key="2">
    <citation type="submission" date="2006-05" db="EMBL/GenBank/DDBJ databases">
        <title>Sequencing of the draft genome and assembly of Desulfuromonas acetoxidans DSM 684.</title>
        <authorList>
            <consortium name="US DOE Joint Genome Institute (JGI-PGF)"/>
            <person name="Copeland A."/>
            <person name="Lucas S."/>
            <person name="Lapidus A."/>
            <person name="Barry K."/>
            <person name="Detter J.C."/>
            <person name="Glavina del Rio T."/>
            <person name="Hammon N."/>
            <person name="Israni S."/>
            <person name="Dalin E."/>
            <person name="Tice H."/>
            <person name="Bruce D."/>
            <person name="Pitluck S."/>
            <person name="Richardson P."/>
        </authorList>
    </citation>
    <scope>NUCLEOTIDE SEQUENCE [LARGE SCALE GENOMIC DNA]</scope>
    <source>
        <strain evidence="7">DSM 684</strain>
    </source>
</reference>
<comment type="subcellular location">
    <subcellularLocation>
        <location evidence="1">Membrane</location>
        <topology evidence="1">Multi-pass membrane protein</topology>
    </subcellularLocation>
</comment>